<dbReference type="AlphaFoldDB" id="A0A3N1NNA8"/>
<evidence type="ECO:0000259" key="2">
    <source>
        <dbReference type="SMART" id="SM00642"/>
    </source>
</evidence>
<dbReference type="Gene3D" id="2.60.40.1180">
    <property type="entry name" value="Golgi alpha-mannosidase II"/>
    <property type="match status" value="1"/>
</dbReference>
<protein>
    <submittedName>
        <fullName evidence="3">Maltogenic amylase</fullName>
    </submittedName>
</protein>
<dbReference type="CDD" id="cd11313">
    <property type="entry name" value="AmyAc_arch_bac_AmyA"/>
    <property type="match status" value="1"/>
</dbReference>
<evidence type="ECO:0000256" key="1">
    <source>
        <dbReference type="SAM" id="SignalP"/>
    </source>
</evidence>
<comment type="caution">
    <text evidence="3">The sequence shown here is derived from an EMBL/GenBank/DDBJ whole genome shotgun (WGS) entry which is preliminary data.</text>
</comment>
<keyword evidence="4" id="KW-1185">Reference proteome</keyword>
<dbReference type="OrthoDB" id="9805159at2"/>
<dbReference type="PROSITE" id="PS51257">
    <property type="entry name" value="PROKAR_LIPOPROTEIN"/>
    <property type="match status" value="1"/>
</dbReference>
<feature type="domain" description="Glycosyl hydrolase family 13 catalytic" evidence="2">
    <location>
        <begin position="46"/>
        <end position="362"/>
    </location>
</feature>
<dbReference type="InterPro" id="IPR032091">
    <property type="entry name" value="Malt_amylase-like_C"/>
</dbReference>
<dbReference type="SUPFAM" id="SSF51445">
    <property type="entry name" value="(Trans)glycosidases"/>
    <property type="match status" value="1"/>
</dbReference>
<dbReference type="InterPro" id="IPR006047">
    <property type="entry name" value="GH13_cat_dom"/>
</dbReference>
<proteinExistence type="predicted"/>
<dbReference type="PANTHER" id="PTHR47786">
    <property type="entry name" value="ALPHA-1,4-GLUCAN:MALTOSE-1-PHOSPHATE MALTOSYLTRANSFERASE"/>
    <property type="match status" value="1"/>
</dbReference>
<dbReference type="Pfam" id="PF16657">
    <property type="entry name" value="Malt_amylase_C"/>
    <property type="match status" value="1"/>
</dbReference>
<feature type="signal peptide" evidence="1">
    <location>
        <begin position="1"/>
        <end position="20"/>
    </location>
</feature>
<dbReference type="Pfam" id="PF00128">
    <property type="entry name" value="Alpha-amylase"/>
    <property type="match status" value="1"/>
</dbReference>
<evidence type="ECO:0000313" key="4">
    <source>
        <dbReference type="Proteomes" id="UP000273643"/>
    </source>
</evidence>
<dbReference type="PANTHER" id="PTHR47786:SF2">
    <property type="entry name" value="GLYCOSYL HYDROLASE FAMILY 13 CATALYTIC DOMAIN-CONTAINING PROTEIN"/>
    <property type="match status" value="1"/>
</dbReference>
<dbReference type="SUPFAM" id="SSF51011">
    <property type="entry name" value="Glycosyl hydrolase domain"/>
    <property type="match status" value="1"/>
</dbReference>
<feature type="chain" id="PRO_5018032441" evidence="1">
    <location>
        <begin position="21"/>
        <end position="453"/>
    </location>
</feature>
<dbReference type="SMART" id="SM00642">
    <property type="entry name" value="Aamy"/>
    <property type="match status" value="1"/>
</dbReference>
<sequence>MRPGLIALLLVLLAACSTQPADDSYQPEPYVKLQHPEWSKNAAIYELNTRQFTEEGTFDAAREHLPRLKALGTDIIWLMPIHEIGEKNRKGTLGSPYAVKDFYSVNPEFGTLEDLKEFVDEAHDMDMYVILDWVANHTAWDNVMVDENPDWFERDWKGQYRPTPWFDWADIIDLDYSRPEVREYMTDALKYWVEEADVDGYRADAAGLVPLDFWNNARRELDEIKPVFMLAEWDWRDLHAEAFDMTYAWSWNDAAHAATQGEGLGQLFTYYAWNEGAYPKDAMRMTYVSNHDLNAWEATQFERFGEGLEAAIVLSVIGDGMPLIYSGQEAGNKKRLEFFEKDPIEWREHEIGDLYQTLLALMKNNSALWHGRWGATMTQLGNTSPNEVFSFVRENHQDKVVVAINFSNKKQEVEFTESLVDGDYRTLFGGERVSLKAGSGITLAPWGYQVFVR</sequence>
<dbReference type="Gene3D" id="3.20.20.80">
    <property type="entry name" value="Glycosidases"/>
    <property type="match status" value="1"/>
</dbReference>
<dbReference type="RefSeq" id="WP_123638239.1">
    <property type="nucleotide sequence ID" value="NZ_RJUK01000001.1"/>
</dbReference>
<accession>A0A3N1NNA8</accession>
<gene>
    <name evidence="3" type="ORF">EDC38_1837</name>
</gene>
<dbReference type="GO" id="GO:0005975">
    <property type="term" value="P:carbohydrate metabolic process"/>
    <property type="evidence" value="ECO:0007669"/>
    <property type="project" value="InterPro"/>
</dbReference>
<dbReference type="InterPro" id="IPR017853">
    <property type="entry name" value="GH"/>
</dbReference>
<dbReference type="Proteomes" id="UP000273643">
    <property type="component" value="Unassembled WGS sequence"/>
</dbReference>
<dbReference type="EMBL" id="RJUK01000001">
    <property type="protein sequence ID" value="ROQ21214.1"/>
    <property type="molecule type" value="Genomic_DNA"/>
</dbReference>
<reference evidence="3 4" key="1">
    <citation type="submission" date="2018-11" db="EMBL/GenBank/DDBJ databases">
        <title>Genomic Encyclopedia of Type Strains, Phase IV (KMG-IV): sequencing the most valuable type-strain genomes for metagenomic binning, comparative biology and taxonomic classification.</title>
        <authorList>
            <person name="Goeker M."/>
        </authorList>
    </citation>
    <scope>NUCLEOTIDE SEQUENCE [LARGE SCALE GENOMIC DNA]</scope>
    <source>
        <strain evidence="3 4">DSM 16974</strain>
    </source>
</reference>
<name>A0A3N1NNA8_9GAMM</name>
<dbReference type="InterPro" id="IPR013780">
    <property type="entry name" value="Glyco_hydro_b"/>
</dbReference>
<keyword evidence="1" id="KW-0732">Signal</keyword>
<evidence type="ECO:0000313" key="3">
    <source>
        <dbReference type="EMBL" id="ROQ21214.1"/>
    </source>
</evidence>
<organism evidence="3 4">
    <name type="scientific">Marinimicrobium koreense</name>
    <dbReference type="NCBI Taxonomy" id="306545"/>
    <lineage>
        <taxon>Bacteria</taxon>
        <taxon>Pseudomonadati</taxon>
        <taxon>Pseudomonadota</taxon>
        <taxon>Gammaproteobacteria</taxon>
        <taxon>Cellvibrionales</taxon>
        <taxon>Cellvibrionaceae</taxon>
        <taxon>Marinimicrobium</taxon>
    </lineage>
</organism>